<accession>A0AAE0JWG5</accession>
<dbReference type="Gene3D" id="3.40.50.1820">
    <property type="entry name" value="alpha/beta hydrolase"/>
    <property type="match status" value="1"/>
</dbReference>
<dbReference type="EMBL" id="JAULSN010000008">
    <property type="protein sequence ID" value="KAK3365604.1"/>
    <property type="molecule type" value="Genomic_DNA"/>
</dbReference>
<dbReference type="InterPro" id="IPR000073">
    <property type="entry name" value="AB_hydrolase_1"/>
</dbReference>
<proteinExistence type="predicted"/>
<dbReference type="PANTHER" id="PTHR43798:SF33">
    <property type="entry name" value="HYDROLASE, PUTATIVE (AFU_ORTHOLOGUE AFUA_2G14860)-RELATED"/>
    <property type="match status" value="1"/>
</dbReference>
<dbReference type="GO" id="GO:0016020">
    <property type="term" value="C:membrane"/>
    <property type="evidence" value="ECO:0007669"/>
    <property type="project" value="TreeGrafter"/>
</dbReference>
<dbReference type="Pfam" id="PF12697">
    <property type="entry name" value="Abhydrolase_6"/>
    <property type="match status" value="1"/>
</dbReference>
<name>A0AAE0JWG5_9PEZI</name>
<gene>
    <name evidence="2" type="ORF">B0T24DRAFT_636191</name>
</gene>
<organism evidence="2 3">
    <name type="scientific">Lasiosphaeria ovina</name>
    <dbReference type="NCBI Taxonomy" id="92902"/>
    <lineage>
        <taxon>Eukaryota</taxon>
        <taxon>Fungi</taxon>
        <taxon>Dikarya</taxon>
        <taxon>Ascomycota</taxon>
        <taxon>Pezizomycotina</taxon>
        <taxon>Sordariomycetes</taxon>
        <taxon>Sordariomycetidae</taxon>
        <taxon>Sordariales</taxon>
        <taxon>Lasiosphaeriaceae</taxon>
        <taxon>Lasiosphaeria</taxon>
    </lineage>
</organism>
<feature type="domain" description="AB hydrolase-1" evidence="1">
    <location>
        <begin position="163"/>
        <end position="436"/>
    </location>
</feature>
<evidence type="ECO:0000313" key="3">
    <source>
        <dbReference type="Proteomes" id="UP001287356"/>
    </source>
</evidence>
<evidence type="ECO:0000313" key="2">
    <source>
        <dbReference type="EMBL" id="KAK3365604.1"/>
    </source>
</evidence>
<dbReference type="AlphaFoldDB" id="A0AAE0JWG5"/>
<dbReference type="GO" id="GO:0016787">
    <property type="term" value="F:hydrolase activity"/>
    <property type="evidence" value="ECO:0007669"/>
    <property type="project" value="UniProtKB-KW"/>
</dbReference>
<sequence length="445" mass="46256">MHWPKSGDKSFTDPSQQPLLSGSLISCFLSYLIRPQPRQAGRNNEICKDRVKLVRPSHTMLRRILLLSAPLAAAAGSIHGPSPINSCSDVTFGLTATSQNLVFASPPDPTNATASVAFIKSVWNGTLPATLGTAAVTGTFSIRGTYCTPSHSPPPGAADTLEILLHGITYGKAMWAGYGLGGGAYNWHAHAGARGYATLALDRLGHGASSKPDPLAAVQPAMHVETVRQIILAARGDSSSPPALRAAFGGRRFARVVLVGHSYGSYLAPAVASLHPGAVDALVLTAYSTTFSFASLLAAQFGGAAAVSPTRFAGLPAGYVAQASAAERQAAFYAGGYDPAVAAADFARDDTLTTGEFGGFTALVGPAVAAFAGPVLVVSADRDGLTCQQPLAACEAILAKSHADAFPNVTDYTFFVPRNTGHDLTLHFSAPATFARVHDWLDERV</sequence>
<protein>
    <submittedName>
        <fullName evidence="2">Alpha/Beta hydrolase protein</fullName>
    </submittedName>
</protein>
<keyword evidence="2" id="KW-0378">Hydrolase</keyword>
<dbReference type="SUPFAM" id="SSF53474">
    <property type="entry name" value="alpha/beta-Hydrolases"/>
    <property type="match status" value="1"/>
</dbReference>
<evidence type="ECO:0000259" key="1">
    <source>
        <dbReference type="Pfam" id="PF12697"/>
    </source>
</evidence>
<dbReference type="PANTHER" id="PTHR43798">
    <property type="entry name" value="MONOACYLGLYCEROL LIPASE"/>
    <property type="match status" value="1"/>
</dbReference>
<dbReference type="PROSITE" id="PS51257">
    <property type="entry name" value="PROKAR_LIPOPROTEIN"/>
    <property type="match status" value="1"/>
</dbReference>
<dbReference type="InterPro" id="IPR050266">
    <property type="entry name" value="AB_hydrolase_sf"/>
</dbReference>
<comment type="caution">
    <text evidence="2">The sequence shown here is derived from an EMBL/GenBank/DDBJ whole genome shotgun (WGS) entry which is preliminary data.</text>
</comment>
<reference evidence="2" key="1">
    <citation type="journal article" date="2023" name="Mol. Phylogenet. Evol.">
        <title>Genome-scale phylogeny and comparative genomics of the fungal order Sordariales.</title>
        <authorList>
            <person name="Hensen N."/>
            <person name="Bonometti L."/>
            <person name="Westerberg I."/>
            <person name="Brannstrom I.O."/>
            <person name="Guillou S."/>
            <person name="Cros-Aarteil S."/>
            <person name="Calhoun S."/>
            <person name="Haridas S."/>
            <person name="Kuo A."/>
            <person name="Mondo S."/>
            <person name="Pangilinan J."/>
            <person name="Riley R."/>
            <person name="LaButti K."/>
            <person name="Andreopoulos B."/>
            <person name="Lipzen A."/>
            <person name="Chen C."/>
            <person name="Yan M."/>
            <person name="Daum C."/>
            <person name="Ng V."/>
            <person name="Clum A."/>
            <person name="Steindorff A."/>
            <person name="Ohm R.A."/>
            <person name="Martin F."/>
            <person name="Silar P."/>
            <person name="Natvig D.O."/>
            <person name="Lalanne C."/>
            <person name="Gautier V."/>
            <person name="Ament-Velasquez S.L."/>
            <person name="Kruys A."/>
            <person name="Hutchinson M.I."/>
            <person name="Powell A.J."/>
            <person name="Barry K."/>
            <person name="Miller A.N."/>
            <person name="Grigoriev I.V."/>
            <person name="Debuchy R."/>
            <person name="Gladieux P."/>
            <person name="Hiltunen Thoren M."/>
            <person name="Johannesson H."/>
        </authorList>
    </citation>
    <scope>NUCLEOTIDE SEQUENCE</scope>
    <source>
        <strain evidence="2">CBS 958.72</strain>
    </source>
</reference>
<reference evidence="2" key="2">
    <citation type="submission" date="2023-06" db="EMBL/GenBank/DDBJ databases">
        <authorList>
            <consortium name="Lawrence Berkeley National Laboratory"/>
            <person name="Haridas S."/>
            <person name="Hensen N."/>
            <person name="Bonometti L."/>
            <person name="Westerberg I."/>
            <person name="Brannstrom I.O."/>
            <person name="Guillou S."/>
            <person name="Cros-Aarteil S."/>
            <person name="Calhoun S."/>
            <person name="Kuo A."/>
            <person name="Mondo S."/>
            <person name="Pangilinan J."/>
            <person name="Riley R."/>
            <person name="Labutti K."/>
            <person name="Andreopoulos B."/>
            <person name="Lipzen A."/>
            <person name="Chen C."/>
            <person name="Yanf M."/>
            <person name="Daum C."/>
            <person name="Ng V."/>
            <person name="Clum A."/>
            <person name="Steindorff A."/>
            <person name="Ohm R."/>
            <person name="Martin F."/>
            <person name="Silar P."/>
            <person name="Natvig D."/>
            <person name="Lalanne C."/>
            <person name="Gautier V."/>
            <person name="Ament-Velasquez S.L."/>
            <person name="Kruys A."/>
            <person name="Hutchinson M.I."/>
            <person name="Powell A.J."/>
            <person name="Barry K."/>
            <person name="Miller A.N."/>
            <person name="Grigoriev I.V."/>
            <person name="Debuchy R."/>
            <person name="Gladieux P."/>
            <person name="Thoren M.H."/>
            <person name="Johannesson H."/>
        </authorList>
    </citation>
    <scope>NUCLEOTIDE SEQUENCE</scope>
    <source>
        <strain evidence="2">CBS 958.72</strain>
    </source>
</reference>
<dbReference type="InterPro" id="IPR029058">
    <property type="entry name" value="AB_hydrolase_fold"/>
</dbReference>
<dbReference type="Proteomes" id="UP001287356">
    <property type="component" value="Unassembled WGS sequence"/>
</dbReference>
<keyword evidence="3" id="KW-1185">Reference proteome</keyword>